<comment type="caution">
    <text evidence="3">The sequence shown here is derived from an EMBL/GenBank/DDBJ whole genome shotgun (WGS) entry which is preliminary data.</text>
</comment>
<dbReference type="RefSeq" id="WP_068606576.1">
    <property type="nucleotide sequence ID" value="NZ_LZDH01000006.1"/>
</dbReference>
<dbReference type="Pfam" id="PF02622">
    <property type="entry name" value="DUF179"/>
    <property type="match status" value="1"/>
</dbReference>
<dbReference type="InterPro" id="IPR003774">
    <property type="entry name" value="AlgH-like"/>
</dbReference>
<dbReference type="GO" id="GO:0005829">
    <property type="term" value="C:cytosol"/>
    <property type="evidence" value="ECO:0007669"/>
    <property type="project" value="TreeGrafter"/>
</dbReference>
<keyword evidence="4" id="KW-1185">Reference proteome</keyword>
<gene>
    <name evidence="3" type="ORF">A9O67_11555</name>
</gene>
<dbReference type="STRING" id="1101373.A9O67_11555"/>
<evidence type="ECO:0000256" key="2">
    <source>
        <dbReference type="HAMAP-Rule" id="MF_00758"/>
    </source>
</evidence>
<dbReference type="HAMAP" id="MF_00758">
    <property type="entry name" value="UPF0301"/>
    <property type="match status" value="1"/>
</dbReference>
<dbReference type="SUPFAM" id="SSF143456">
    <property type="entry name" value="VC0467-like"/>
    <property type="match status" value="2"/>
</dbReference>
<dbReference type="AlphaFoldDB" id="A0A1A6DYS1"/>
<proteinExistence type="inferred from homology"/>
<dbReference type="EMBL" id="LZDH01000006">
    <property type="protein sequence ID" value="OBS31821.1"/>
    <property type="molecule type" value="Genomic_DNA"/>
</dbReference>
<dbReference type="SMR" id="A0A1A6DYS1"/>
<dbReference type="Gene3D" id="3.40.1740.10">
    <property type="entry name" value="VC0467-like"/>
    <property type="match status" value="1"/>
</dbReference>
<dbReference type="PANTHER" id="PTHR30327:SF1">
    <property type="entry name" value="UPF0301 PROTEIN YQGE"/>
    <property type="match status" value="1"/>
</dbReference>
<dbReference type="OrthoDB" id="9807486at2"/>
<reference evidence="3 4" key="1">
    <citation type="submission" date="2016-06" db="EMBL/GenBank/DDBJ databases">
        <title>Genome sequence of Tepidimonas fonticaldi PL17.</title>
        <authorList>
            <person name="Pinnaka A.K."/>
        </authorList>
    </citation>
    <scope>NUCLEOTIDE SEQUENCE [LARGE SCALE GENOMIC DNA]</scope>
    <source>
        <strain evidence="3 4">PL17</strain>
    </source>
</reference>
<evidence type="ECO:0000256" key="1">
    <source>
        <dbReference type="ARBA" id="ARBA00009600"/>
    </source>
</evidence>
<sequence length="247" mass="25652">MSADDAPVNLTHHFLIAMPGLNDELFGRSVVYVCEHTPKGALGLIVNKPSGITIDDLFQRLDLPLGRPDWAGMPVLRGGPLQTERGFVLHEDMGEPLPLMVAQPPRAVADTPAPASAVPALLQAAGAAPAVDAPASSAAEGAASPSGRPTVYASSLKVAGSGLELTTSRDVLEAVSAGAGPRQILITLGYASWGEGQLESELGDNAWLTVPADPALLFEVPLEERYERAMALLGVQPWMLAPGAGRA</sequence>
<evidence type="ECO:0000313" key="3">
    <source>
        <dbReference type="EMBL" id="OBS31821.1"/>
    </source>
</evidence>
<protein>
    <recommendedName>
        <fullName evidence="2">UPF0301 protein A9O67_11555</fullName>
    </recommendedName>
</protein>
<accession>A0A1A6DYS1</accession>
<comment type="similarity">
    <text evidence="1 2">Belongs to the UPF0301 (AlgH) family.</text>
</comment>
<evidence type="ECO:0000313" key="4">
    <source>
        <dbReference type="Proteomes" id="UP000091969"/>
    </source>
</evidence>
<dbReference type="PANTHER" id="PTHR30327">
    <property type="entry name" value="UNCHARACTERIZED PROTEIN YQGE"/>
    <property type="match status" value="1"/>
</dbReference>
<organism evidence="3 4">
    <name type="scientific">Tepidimonas fonticaldi</name>
    <dbReference type="NCBI Taxonomy" id="1101373"/>
    <lineage>
        <taxon>Bacteria</taxon>
        <taxon>Pseudomonadati</taxon>
        <taxon>Pseudomonadota</taxon>
        <taxon>Betaproteobacteria</taxon>
        <taxon>Burkholderiales</taxon>
        <taxon>Tepidimonas</taxon>
    </lineage>
</organism>
<dbReference type="Proteomes" id="UP000091969">
    <property type="component" value="Unassembled WGS sequence"/>
</dbReference>
<name>A0A1A6DYS1_9BURK</name>